<accession>A0A7L8ZIQ7</accession>
<name>A0A7L8ZIQ7_9CAUD</name>
<gene>
    <name evidence="1" type="ORF">phi9184_ORF028</name>
</gene>
<dbReference type="Proteomes" id="UP000593991">
    <property type="component" value="Segment"/>
</dbReference>
<keyword evidence="2" id="KW-1185">Reference proteome</keyword>
<protein>
    <submittedName>
        <fullName evidence="1">Uncharacterized protein</fullName>
    </submittedName>
</protein>
<dbReference type="EMBL" id="MT939242">
    <property type="protein sequence ID" value="QOI68847.1"/>
    <property type="molecule type" value="Genomic_DNA"/>
</dbReference>
<reference evidence="1 2" key="1">
    <citation type="submission" date="2020-08" db="EMBL/GenBank/DDBJ databases">
        <authorList>
            <person name="Canfield G.S."/>
            <person name="Duerkop B.A."/>
        </authorList>
    </citation>
    <scope>NUCLEOTIDE SEQUENCE [LARGE SCALE GENOMIC DNA]</scope>
</reference>
<organism evidence="1 2">
    <name type="scientific">Enterococcus phage 9184</name>
    <dbReference type="NCBI Taxonomy" id="2763103"/>
    <lineage>
        <taxon>Viruses</taxon>
        <taxon>Duplodnaviria</taxon>
        <taxon>Heunggongvirae</taxon>
        <taxon>Uroviricota</taxon>
        <taxon>Caudoviricetes</taxon>
        <taxon>Thiercelinvirus</taxon>
        <taxon>Thiercelinvirus v9184</taxon>
    </lineage>
</organism>
<proteinExistence type="predicted"/>
<evidence type="ECO:0000313" key="1">
    <source>
        <dbReference type="EMBL" id="QOI68847.1"/>
    </source>
</evidence>
<evidence type="ECO:0000313" key="2">
    <source>
        <dbReference type="Proteomes" id="UP000593991"/>
    </source>
</evidence>
<sequence length="261" mass="29521">MSEKTKVVVISVEENEKAVKLQVATEDYSVIYTAGAYKMSYNKDTKEWTPFDLETKDGKAAQEKFDEALALVGGDFNTIEGETIELYVDEKSGKAYFQPGGNYIEIDKPVLGAFKSIKRAPIVTILDSAKGRSVVVERKGKYYAFNYNYGLWIDKVNKFVLNQAKLPKQKAKFDEDFEDVDLTWDTAKEKIEKAYKNGTPFVVDCEVQKNELQESSKFGWIKGSALDREDNAEAMLYMLQLKTKANETEAAVEAEVDDLPF</sequence>